<proteinExistence type="predicted"/>
<sequence length="56" mass="6156">MKAADKIADTGKVPVPKGPPDHRPTEAKAVVVREWAPQPSPMTREEIRKIVIDQIG</sequence>
<evidence type="ECO:0000313" key="2">
    <source>
        <dbReference type="EMBL" id="EIM26807.1"/>
    </source>
</evidence>
<dbReference type="STRING" id="864069.MicloDRAFT_00033570"/>
<evidence type="ECO:0000256" key="1">
    <source>
        <dbReference type="SAM" id="MobiDB-lite"/>
    </source>
</evidence>
<dbReference type="EMBL" id="JH660645">
    <property type="protein sequence ID" value="EIM26807.1"/>
    <property type="molecule type" value="Genomic_DNA"/>
</dbReference>
<reference evidence="2 3" key="1">
    <citation type="submission" date="2012-02" db="EMBL/GenBank/DDBJ databases">
        <title>Improved High-Quality Draft sequence of Microvirga sp. WSM3557.</title>
        <authorList>
            <consortium name="US DOE Joint Genome Institute"/>
            <person name="Lucas S."/>
            <person name="Han J."/>
            <person name="Lapidus A."/>
            <person name="Cheng J.-F."/>
            <person name="Goodwin L."/>
            <person name="Pitluck S."/>
            <person name="Peters L."/>
            <person name="Zhang X."/>
            <person name="Detter J.C."/>
            <person name="Han C."/>
            <person name="Tapia R."/>
            <person name="Land M."/>
            <person name="Hauser L."/>
            <person name="Kyrpides N."/>
            <person name="Ivanova N."/>
            <person name="Pagani I."/>
            <person name="Brau L."/>
            <person name="Yates R."/>
            <person name="O'Hara G."/>
            <person name="Rui T."/>
            <person name="Howieson J."/>
            <person name="Reeve W."/>
            <person name="Woyke T."/>
        </authorList>
    </citation>
    <scope>NUCLEOTIDE SEQUENCE [LARGE SCALE GENOMIC DNA]</scope>
    <source>
        <strain evidence="2 3">WSM3557</strain>
    </source>
</reference>
<name>I4YS65_9HYPH</name>
<keyword evidence="3" id="KW-1185">Reference proteome</keyword>
<evidence type="ECO:0000313" key="3">
    <source>
        <dbReference type="Proteomes" id="UP000003947"/>
    </source>
</evidence>
<accession>I4YS65</accession>
<protein>
    <submittedName>
        <fullName evidence="2">Uncharacterized protein</fullName>
    </submittedName>
</protein>
<dbReference type="HOGENOM" id="CLU_3009268_0_0_5"/>
<organism evidence="2 3">
    <name type="scientific">Microvirga lotononidis</name>
    <dbReference type="NCBI Taxonomy" id="864069"/>
    <lineage>
        <taxon>Bacteria</taxon>
        <taxon>Pseudomonadati</taxon>
        <taxon>Pseudomonadota</taxon>
        <taxon>Alphaproteobacteria</taxon>
        <taxon>Hyphomicrobiales</taxon>
        <taxon>Methylobacteriaceae</taxon>
        <taxon>Microvirga</taxon>
    </lineage>
</organism>
<gene>
    <name evidence="2" type="ORF">MicloDRAFT_00033570</name>
</gene>
<dbReference type="AlphaFoldDB" id="I4YS65"/>
<dbReference type="PATRIC" id="fig|864069.3.peg.3654"/>
<dbReference type="Proteomes" id="UP000003947">
    <property type="component" value="Unassembled WGS sequence"/>
</dbReference>
<feature type="region of interest" description="Disordered" evidence="1">
    <location>
        <begin position="1"/>
        <end position="27"/>
    </location>
</feature>
<dbReference type="RefSeq" id="WP_009762858.1">
    <property type="nucleotide sequence ID" value="NZ_CP141050.1"/>
</dbReference>